<organism evidence="2 3">
    <name type="scientific">Paraglomus brasilianum</name>
    <dbReference type="NCBI Taxonomy" id="144538"/>
    <lineage>
        <taxon>Eukaryota</taxon>
        <taxon>Fungi</taxon>
        <taxon>Fungi incertae sedis</taxon>
        <taxon>Mucoromycota</taxon>
        <taxon>Glomeromycotina</taxon>
        <taxon>Glomeromycetes</taxon>
        <taxon>Paraglomerales</taxon>
        <taxon>Paraglomeraceae</taxon>
        <taxon>Paraglomus</taxon>
    </lineage>
</organism>
<evidence type="ECO:0000313" key="3">
    <source>
        <dbReference type="Proteomes" id="UP000789739"/>
    </source>
</evidence>
<sequence length="281" mass="32182">MVFEDIFYPGNARKRKEVSDYQIKFQLRFNDFKKSWNTMCTSFNNAVQRTRPDWILQRLDYTPDSQKADDILNGIKSVMEDTKDKIPKMEHDLGIKDIAGAFEKRDAEKFKKISTALTALLGTFETVIVIHVLKIIFKHVKPICGIIVASVRRLGGVIGFILGGFVATLVASVILGAIESKKLGDAIEEFRKFDEDCIEHLEDMRRKIDGINQNIVDGIYKINDYYFIQDRKLKEDIPVGLQKFSIEIPSKFIRTVFYKNVGEKGPTLNGKHGVYSEHLRV</sequence>
<feature type="transmembrane region" description="Helical" evidence="1">
    <location>
        <begin position="157"/>
        <end position="178"/>
    </location>
</feature>
<evidence type="ECO:0000313" key="2">
    <source>
        <dbReference type="EMBL" id="CAG8479565.1"/>
    </source>
</evidence>
<dbReference type="AlphaFoldDB" id="A0A9N8WCA7"/>
<gene>
    <name evidence="2" type="ORF">PBRASI_LOCUS1504</name>
</gene>
<accession>A0A9N8WCA7</accession>
<keyword evidence="1" id="KW-1133">Transmembrane helix</keyword>
<dbReference type="Proteomes" id="UP000789739">
    <property type="component" value="Unassembled WGS sequence"/>
</dbReference>
<keyword evidence="1" id="KW-0812">Transmembrane</keyword>
<protein>
    <submittedName>
        <fullName evidence="2">8302_t:CDS:1</fullName>
    </submittedName>
</protein>
<dbReference type="OrthoDB" id="2434880at2759"/>
<keyword evidence="3" id="KW-1185">Reference proteome</keyword>
<dbReference type="EMBL" id="CAJVPI010000098">
    <property type="protein sequence ID" value="CAG8479565.1"/>
    <property type="molecule type" value="Genomic_DNA"/>
</dbReference>
<proteinExistence type="predicted"/>
<name>A0A9N8WCA7_9GLOM</name>
<keyword evidence="1" id="KW-0472">Membrane</keyword>
<reference evidence="2" key="1">
    <citation type="submission" date="2021-06" db="EMBL/GenBank/DDBJ databases">
        <authorList>
            <person name="Kallberg Y."/>
            <person name="Tangrot J."/>
            <person name="Rosling A."/>
        </authorList>
    </citation>
    <scope>NUCLEOTIDE SEQUENCE</scope>
    <source>
        <strain evidence="2">BR232B</strain>
    </source>
</reference>
<comment type="caution">
    <text evidence="2">The sequence shown here is derived from an EMBL/GenBank/DDBJ whole genome shotgun (WGS) entry which is preliminary data.</text>
</comment>
<feature type="transmembrane region" description="Helical" evidence="1">
    <location>
        <begin position="113"/>
        <end position="137"/>
    </location>
</feature>
<evidence type="ECO:0000256" key="1">
    <source>
        <dbReference type="SAM" id="Phobius"/>
    </source>
</evidence>